<sequence length="74" mass="8612">MGYCYGRDAQSLRIGEDVPERVHVSERSTVEGNVYTNTSRAKERFQCRCTRQCHRCITAIVANVRCNFWKPSNR</sequence>
<organism evidence="1 2">
    <name type="scientific">Ancylostoma ceylanicum</name>
    <dbReference type="NCBI Taxonomy" id="53326"/>
    <lineage>
        <taxon>Eukaryota</taxon>
        <taxon>Metazoa</taxon>
        <taxon>Ecdysozoa</taxon>
        <taxon>Nematoda</taxon>
        <taxon>Chromadorea</taxon>
        <taxon>Rhabditida</taxon>
        <taxon>Rhabditina</taxon>
        <taxon>Rhabditomorpha</taxon>
        <taxon>Strongyloidea</taxon>
        <taxon>Ancylostomatidae</taxon>
        <taxon>Ancylostomatinae</taxon>
        <taxon>Ancylostoma</taxon>
    </lineage>
</organism>
<keyword evidence="2" id="KW-1185">Reference proteome</keyword>
<proteinExistence type="predicted"/>
<evidence type="ECO:0000313" key="1">
    <source>
        <dbReference type="EMBL" id="EYB90809.1"/>
    </source>
</evidence>
<accession>A0A016SKG0</accession>
<evidence type="ECO:0000313" key="2">
    <source>
        <dbReference type="Proteomes" id="UP000024635"/>
    </source>
</evidence>
<name>A0A016SKG0_9BILA</name>
<dbReference type="Proteomes" id="UP000024635">
    <property type="component" value="Unassembled WGS sequence"/>
</dbReference>
<gene>
    <name evidence="1" type="primary">Acey_s0213.g2266</name>
    <name evidence="1" type="ORF">Y032_0213g2266</name>
</gene>
<reference evidence="2" key="1">
    <citation type="journal article" date="2015" name="Nat. Genet.">
        <title>The genome and transcriptome of the zoonotic hookworm Ancylostoma ceylanicum identify infection-specific gene families.</title>
        <authorList>
            <person name="Schwarz E.M."/>
            <person name="Hu Y."/>
            <person name="Antoshechkin I."/>
            <person name="Miller M.M."/>
            <person name="Sternberg P.W."/>
            <person name="Aroian R.V."/>
        </authorList>
    </citation>
    <scope>NUCLEOTIDE SEQUENCE</scope>
    <source>
        <strain evidence="2">HY135</strain>
    </source>
</reference>
<comment type="caution">
    <text evidence="1">The sequence shown here is derived from an EMBL/GenBank/DDBJ whole genome shotgun (WGS) entry which is preliminary data.</text>
</comment>
<protein>
    <submittedName>
        <fullName evidence="1">Uncharacterized protein</fullName>
    </submittedName>
</protein>
<dbReference type="AlphaFoldDB" id="A0A016SKG0"/>
<dbReference type="EMBL" id="JARK01001549">
    <property type="protein sequence ID" value="EYB90809.1"/>
    <property type="molecule type" value="Genomic_DNA"/>
</dbReference>